<keyword evidence="1" id="KW-0812">Transmembrane</keyword>
<organism evidence="2 3">
    <name type="scientific">Castilleja foliolosa</name>
    <dbReference type="NCBI Taxonomy" id="1961234"/>
    <lineage>
        <taxon>Eukaryota</taxon>
        <taxon>Viridiplantae</taxon>
        <taxon>Streptophyta</taxon>
        <taxon>Embryophyta</taxon>
        <taxon>Tracheophyta</taxon>
        <taxon>Spermatophyta</taxon>
        <taxon>Magnoliopsida</taxon>
        <taxon>eudicotyledons</taxon>
        <taxon>Gunneridae</taxon>
        <taxon>Pentapetalae</taxon>
        <taxon>asterids</taxon>
        <taxon>lamiids</taxon>
        <taxon>Lamiales</taxon>
        <taxon>Orobanchaceae</taxon>
        <taxon>Pedicularideae</taxon>
        <taxon>Castillejinae</taxon>
        <taxon>Castilleja</taxon>
    </lineage>
</organism>
<dbReference type="EMBL" id="JAVIJP010000032">
    <property type="protein sequence ID" value="KAL3632704.1"/>
    <property type="molecule type" value="Genomic_DNA"/>
</dbReference>
<reference evidence="3" key="1">
    <citation type="journal article" date="2024" name="IScience">
        <title>Strigolactones Initiate the Formation of Haustorium-like Structures in Castilleja.</title>
        <authorList>
            <person name="Buerger M."/>
            <person name="Peterson D."/>
            <person name="Chory J."/>
        </authorList>
    </citation>
    <scope>NUCLEOTIDE SEQUENCE [LARGE SCALE GENOMIC DNA]</scope>
</reference>
<dbReference type="Proteomes" id="UP001632038">
    <property type="component" value="Unassembled WGS sequence"/>
</dbReference>
<comment type="caution">
    <text evidence="2">The sequence shown here is derived from an EMBL/GenBank/DDBJ whole genome shotgun (WGS) entry which is preliminary data.</text>
</comment>
<evidence type="ECO:0000256" key="1">
    <source>
        <dbReference type="SAM" id="Phobius"/>
    </source>
</evidence>
<proteinExistence type="predicted"/>
<sequence length="160" mass="17992">MSTMMKTQISHLANKFGVPGKAFVVRKSFKPFTLNAKMVEIPGFKMGVSSNKIGISIAAGSVQKKKPKGEDGSVQEEKVDFGAFDLYALSFEWKRTNENDGDEKEEYNFTLLINWKVIVFLGLMCFVNKEVSFWIMKAIGIYFALQIAAVAYFNYSGNKN</sequence>
<accession>A0ABD3CUC8</accession>
<name>A0ABD3CUC8_9LAMI</name>
<dbReference type="AlphaFoldDB" id="A0ABD3CUC8"/>
<protein>
    <submittedName>
        <fullName evidence="2">Uncharacterized protein</fullName>
    </submittedName>
</protein>
<keyword evidence="1" id="KW-1133">Transmembrane helix</keyword>
<evidence type="ECO:0000313" key="2">
    <source>
        <dbReference type="EMBL" id="KAL3632704.1"/>
    </source>
</evidence>
<evidence type="ECO:0000313" key="3">
    <source>
        <dbReference type="Proteomes" id="UP001632038"/>
    </source>
</evidence>
<feature type="transmembrane region" description="Helical" evidence="1">
    <location>
        <begin position="134"/>
        <end position="155"/>
    </location>
</feature>
<gene>
    <name evidence="2" type="ORF">CASFOL_025688</name>
</gene>
<keyword evidence="1" id="KW-0472">Membrane</keyword>
<keyword evidence="3" id="KW-1185">Reference proteome</keyword>